<dbReference type="Gene3D" id="2.20.100.10">
    <property type="entry name" value="Thrombospondin type-1 (TSP1) repeat"/>
    <property type="match status" value="1"/>
</dbReference>
<dbReference type="Pfam" id="PF00090">
    <property type="entry name" value="TSP_1"/>
    <property type="match status" value="1"/>
</dbReference>
<dbReference type="InterPro" id="IPR057401">
    <property type="entry name" value="Adt-1/2-like_dom"/>
</dbReference>
<dbReference type="Pfam" id="PF25379">
    <property type="entry name" value="Adt-1"/>
    <property type="match status" value="1"/>
</dbReference>
<proteinExistence type="predicted"/>
<evidence type="ECO:0000313" key="2">
    <source>
        <dbReference type="Proteomes" id="UP000035642"/>
    </source>
</evidence>
<reference evidence="3" key="2">
    <citation type="submission" date="2017-02" db="UniProtKB">
        <authorList>
            <consortium name="WormBaseParasite"/>
        </authorList>
    </citation>
    <scope>IDENTIFICATION</scope>
</reference>
<name>A0A0K0D672_ANGCA</name>
<sequence length="178" mass="20261">MCSSIKHDPIKPDRQLTGDGFEHSTQPCKIWCHLIDSELIRNKGVFPDGTPCGPDQYCIAIILQPLGCGNEAVVATESDCPNRNPTRGWSDWLESFCEVKEQRPCLPRLPMCQLLSDWGEWGPCESECGQGEQTRKRSCLSNDCDEETEERRQCWNPGKVFCFIVLFCMLRILPIHVK</sequence>
<dbReference type="SUPFAM" id="SSF82895">
    <property type="entry name" value="TSP-1 type 1 repeat"/>
    <property type="match status" value="1"/>
</dbReference>
<accession>A0A0K0D672</accession>
<dbReference type="InterPro" id="IPR036383">
    <property type="entry name" value="TSP1_rpt_sf"/>
</dbReference>
<dbReference type="InterPro" id="IPR000884">
    <property type="entry name" value="TSP1_rpt"/>
</dbReference>
<dbReference type="PROSITE" id="PS50092">
    <property type="entry name" value="TSP1"/>
    <property type="match status" value="1"/>
</dbReference>
<keyword evidence="2" id="KW-1185">Reference proteome</keyword>
<reference evidence="2" key="1">
    <citation type="submission" date="2012-09" db="EMBL/GenBank/DDBJ databases">
        <authorList>
            <person name="Martin A.A."/>
        </authorList>
    </citation>
    <scope>NUCLEOTIDE SEQUENCE</scope>
</reference>
<protein>
    <submittedName>
        <fullName evidence="3">TSP1_spondin domain-containing protein</fullName>
    </submittedName>
</protein>
<dbReference type="Proteomes" id="UP000035642">
    <property type="component" value="Unassembled WGS sequence"/>
</dbReference>
<dbReference type="STRING" id="6313.A0A0K0D672"/>
<evidence type="ECO:0000259" key="1">
    <source>
        <dbReference type="Pfam" id="PF25379"/>
    </source>
</evidence>
<dbReference type="AlphaFoldDB" id="A0A0K0D672"/>
<organism evidence="2 3">
    <name type="scientific">Angiostrongylus cantonensis</name>
    <name type="common">Rat lungworm</name>
    <dbReference type="NCBI Taxonomy" id="6313"/>
    <lineage>
        <taxon>Eukaryota</taxon>
        <taxon>Metazoa</taxon>
        <taxon>Ecdysozoa</taxon>
        <taxon>Nematoda</taxon>
        <taxon>Chromadorea</taxon>
        <taxon>Rhabditida</taxon>
        <taxon>Rhabditina</taxon>
        <taxon>Rhabditomorpha</taxon>
        <taxon>Strongyloidea</taxon>
        <taxon>Metastrongylidae</taxon>
        <taxon>Angiostrongylus</taxon>
    </lineage>
</organism>
<evidence type="ECO:0000313" key="3">
    <source>
        <dbReference type="WBParaSite" id="ACAC_0000556701-mRNA-1"/>
    </source>
</evidence>
<dbReference type="WBParaSite" id="ACAC_0000556701-mRNA-1">
    <property type="protein sequence ID" value="ACAC_0000556701-mRNA-1"/>
    <property type="gene ID" value="ACAC_0000556701"/>
</dbReference>
<feature type="domain" description="Adt-1/2-like" evidence="1">
    <location>
        <begin position="2"/>
        <end position="68"/>
    </location>
</feature>